<evidence type="ECO:0000259" key="3">
    <source>
        <dbReference type="PROSITE" id="PS50110"/>
    </source>
</evidence>
<protein>
    <submittedName>
        <fullName evidence="4">TWO-COMPONENT RESPONSE REGULATOR</fullName>
    </submittedName>
</protein>
<accession>A0A9Q0PV45</accession>
<reference evidence="4" key="1">
    <citation type="submission" date="2022-11" db="EMBL/GenBank/DDBJ databases">
        <authorList>
            <person name="Hyden B.L."/>
            <person name="Feng K."/>
            <person name="Yates T."/>
            <person name="Jawdy S."/>
            <person name="Smart L.B."/>
            <person name="Muchero W."/>
        </authorList>
    </citation>
    <scope>NUCLEOTIDE SEQUENCE</scope>
    <source>
        <tissue evidence="4">Shoot tip</tissue>
    </source>
</reference>
<dbReference type="Proteomes" id="UP001151752">
    <property type="component" value="Chromosome 3"/>
</dbReference>
<feature type="compositionally biased region" description="Basic and acidic residues" evidence="2">
    <location>
        <begin position="195"/>
        <end position="206"/>
    </location>
</feature>
<evidence type="ECO:0000313" key="4">
    <source>
        <dbReference type="EMBL" id="KAJ6694988.1"/>
    </source>
</evidence>
<dbReference type="PANTHER" id="PTHR43228:SF19">
    <property type="entry name" value="RESPONSE REGULATOR RECEIVER DOMAIN PROTEIN"/>
    <property type="match status" value="1"/>
</dbReference>
<evidence type="ECO:0000313" key="5">
    <source>
        <dbReference type="Proteomes" id="UP001151752"/>
    </source>
</evidence>
<dbReference type="EMBL" id="JAPFFM010000017">
    <property type="protein sequence ID" value="KAJ6694988.1"/>
    <property type="molecule type" value="Genomic_DNA"/>
</dbReference>
<keyword evidence="5" id="KW-1185">Reference proteome</keyword>
<dbReference type="InterPro" id="IPR052048">
    <property type="entry name" value="ST_Response_Regulator"/>
</dbReference>
<name>A0A9Q0PV45_9ROSI</name>
<dbReference type="InterPro" id="IPR011006">
    <property type="entry name" value="CheY-like_superfamily"/>
</dbReference>
<dbReference type="PANTHER" id="PTHR43228">
    <property type="entry name" value="TWO-COMPONENT RESPONSE REGULATOR"/>
    <property type="match status" value="1"/>
</dbReference>
<organism evidence="4 5">
    <name type="scientific">Salix koriyanagi</name>
    <dbReference type="NCBI Taxonomy" id="2511006"/>
    <lineage>
        <taxon>Eukaryota</taxon>
        <taxon>Viridiplantae</taxon>
        <taxon>Streptophyta</taxon>
        <taxon>Embryophyta</taxon>
        <taxon>Tracheophyta</taxon>
        <taxon>Spermatophyta</taxon>
        <taxon>Magnoliopsida</taxon>
        <taxon>eudicotyledons</taxon>
        <taxon>Gunneridae</taxon>
        <taxon>Pentapetalae</taxon>
        <taxon>rosids</taxon>
        <taxon>fabids</taxon>
        <taxon>Malpighiales</taxon>
        <taxon>Salicaceae</taxon>
        <taxon>Saliceae</taxon>
        <taxon>Salix</taxon>
    </lineage>
</organism>
<dbReference type="Pfam" id="PF00072">
    <property type="entry name" value="Response_reg"/>
    <property type="match status" value="1"/>
</dbReference>
<dbReference type="SUPFAM" id="SSF52172">
    <property type="entry name" value="CheY-like"/>
    <property type="match status" value="1"/>
</dbReference>
<comment type="caution">
    <text evidence="4">The sequence shown here is derived from an EMBL/GenBank/DDBJ whole genome shotgun (WGS) entry which is preliminary data.</text>
</comment>
<reference evidence="4" key="2">
    <citation type="journal article" date="2023" name="Int. J. Mol. Sci.">
        <title>De Novo Assembly and Annotation of 11 Diverse Shrub Willow (Salix) Genomes Reveals Novel Gene Organization in Sex-Linked Regions.</title>
        <authorList>
            <person name="Hyden B."/>
            <person name="Feng K."/>
            <person name="Yates T.B."/>
            <person name="Jawdy S."/>
            <person name="Cereghino C."/>
            <person name="Smart L.B."/>
            <person name="Muchero W."/>
        </authorList>
    </citation>
    <scope>NUCLEOTIDE SEQUENCE</scope>
    <source>
        <tissue evidence="4">Shoot tip</tissue>
    </source>
</reference>
<dbReference type="InterPro" id="IPR001789">
    <property type="entry name" value="Sig_transdc_resp-reg_receiver"/>
</dbReference>
<dbReference type="GO" id="GO:0000160">
    <property type="term" value="P:phosphorelay signal transduction system"/>
    <property type="evidence" value="ECO:0007669"/>
    <property type="project" value="InterPro"/>
</dbReference>
<dbReference type="PROSITE" id="PS50110">
    <property type="entry name" value="RESPONSE_REGULATORY"/>
    <property type="match status" value="1"/>
</dbReference>
<feature type="region of interest" description="Disordered" evidence="2">
    <location>
        <begin position="179"/>
        <end position="216"/>
    </location>
</feature>
<gene>
    <name evidence="4" type="ORF">OIU74_014184</name>
</gene>
<feature type="domain" description="Response regulatory" evidence="3">
    <location>
        <begin position="320"/>
        <end position="428"/>
    </location>
</feature>
<evidence type="ECO:0000256" key="2">
    <source>
        <dbReference type="SAM" id="MobiDB-lite"/>
    </source>
</evidence>
<dbReference type="SMART" id="SM00448">
    <property type="entry name" value="REC"/>
    <property type="match status" value="1"/>
</dbReference>
<sequence>MADKGNNQIVLESKMLFSELGYFTAKAQEKRDRFSEEIIAAMSLKIEIEALVTARNNLDQVARAKIDKARQWLNQKTDEFKTEEDSHENKGRNITMPISSNSKLNFFQGGTEQLVNTALGISEDTLPGSWNPMPEEIERVKASVREGLEKARERSFVFKEALSDMAKFFPKSISKKKEDKRNVFGHSGKQALPSKKREGGDAEESTKTCIHSSMADEDYTPIDPQIQNLVKKVDKCIAKFDQKRQVLQDAIESDIEAVKKDQRETRELRLTLAHDSGDTSSNIEAASRKIANVKQWLDQKALINVDTDTTGDQDQGDIYSVLIVHDDRNARDTIWNYAMAVGTEKQFTMEFQEAKNGKEAVYLHLAGASFDLIVMADQMPIMTGIQATQLLRKMGVKSQIIGLTSESGRQAFIDAGADECHENPLDTA</sequence>
<dbReference type="Gene3D" id="3.40.50.2300">
    <property type="match status" value="1"/>
</dbReference>
<evidence type="ECO:0000256" key="1">
    <source>
        <dbReference type="PROSITE-ProRule" id="PRU00169"/>
    </source>
</evidence>
<proteinExistence type="predicted"/>
<comment type="caution">
    <text evidence="1">Lacks conserved residue(s) required for the propagation of feature annotation.</text>
</comment>
<dbReference type="AlphaFoldDB" id="A0A9Q0PV45"/>